<accession>A0ABW5NZZ4</accession>
<evidence type="ECO:0000313" key="3">
    <source>
        <dbReference type="Proteomes" id="UP001597475"/>
    </source>
</evidence>
<keyword evidence="2" id="KW-0255">Endonuclease</keyword>
<dbReference type="PANTHER" id="PTHR37827:SF1">
    <property type="entry name" value="HNH DOMAIN-CONTAINING PROTEIN"/>
    <property type="match status" value="1"/>
</dbReference>
<dbReference type="PANTHER" id="PTHR37827">
    <property type="entry name" value="TUDOR DOMAIN-CONTAINING PROTEIN"/>
    <property type="match status" value="1"/>
</dbReference>
<protein>
    <submittedName>
        <fullName evidence="2">HNH endonuclease</fullName>
    </submittedName>
</protein>
<proteinExistence type="predicted"/>
<dbReference type="Proteomes" id="UP001597475">
    <property type="component" value="Unassembled WGS sequence"/>
</dbReference>
<dbReference type="EMBL" id="JBHUMK010000010">
    <property type="protein sequence ID" value="MFD2608350.1"/>
    <property type="molecule type" value="Genomic_DNA"/>
</dbReference>
<evidence type="ECO:0000313" key="2">
    <source>
        <dbReference type="EMBL" id="MFD2608350.1"/>
    </source>
</evidence>
<gene>
    <name evidence="2" type="ORF">ACFSR9_02710</name>
</gene>
<dbReference type="GO" id="GO:0004519">
    <property type="term" value="F:endonuclease activity"/>
    <property type="evidence" value="ECO:0007669"/>
    <property type="project" value="UniProtKB-KW"/>
</dbReference>
<comment type="caution">
    <text evidence="2">The sequence shown here is derived from an EMBL/GenBank/DDBJ whole genome shotgun (WGS) entry which is preliminary data.</text>
</comment>
<keyword evidence="2" id="KW-0540">Nuclease</keyword>
<keyword evidence="2" id="KW-0378">Hydrolase</keyword>
<organism evidence="2 3">
    <name type="scientific">Deinococcus taklimakanensis</name>
    <dbReference type="NCBI Taxonomy" id="536443"/>
    <lineage>
        <taxon>Bacteria</taxon>
        <taxon>Thermotogati</taxon>
        <taxon>Deinococcota</taxon>
        <taxon>Deinococci</taxon>
        <taxon>Deinococcales</taxon>
        <taxon>Deinococcaceae</taxon>
        <taxon>Deinococcus</taxon>
    </lineage>
</organism>
<keyword evidence="3" id="KW-1185">Reference proteome</keyword>
<name>A0ABW5NZZ4_9DEIO</name>
<feature type="region of interest" description="Disordered" evidence="1">
    <location>
        <begin position="1"/>
        <end position="23"/>
    </location>
</feature>
<reference evidence="3" key="1">
    <citation type="journal article" date="2019" name="Int. J. Syst. Evol. Microbiol.">
        <title>The Global Catalogue of Microorganisms (GCM) 10K type strain sequencing project: providing services to taxonomists for standard genome sequencing and annotation.</title>
        <authorList>
            <consortium name="The Broad Institute Genomics Platform"/>
            <consortium name="The Broad Institute Genome Sequencing Center for Infectious Disease"/>
            <person name="Wu L."/>
            <person name="Ma J."/>
        </authorList>
    </citation>
    <scope>NUCLEOTIDE SEQUENCE [LARGE SCALE GENOMIC DNA]</scope>
    <source>
        <strain evidence="3">KCTC 33842</strain>
    </source>
</reference>
<evidence type="ECO:0000256" key="1">
    <source>
        <dbReference type="SAM" id="MobiDB-lite"/>
    </source>
</evidence>
<sequence length="108" mass="12210">MARRLPESSWPPPPTAPETCGLCGRAVPTLTEHHLIPRSQGRRQGARVADLPTVKLCGACHKFLHRTFTNAELARDYHDLAALREHPEVRAFVTWVRRQPATKSVRVR</sequence>
<dbReference type="RefSeq" id="WP_386842787.1">
    <property type="nucleotide sequence ID" value="NZ_JBHUMK010000010.1"/>
</dbReference>